<evidence type="ECO:0000256" key="3">
    <source>
        <dbReference type="ARBA" id="ARBA00031876"/>
    </source>
</evidence>
<dbReference type="AlphaFoldDB" id="A0A9W3FJV4"/>
<feature type="region of interest" description="Disordered" evidence="4">
    <location>
        <begin position="72"/>
        <end position="93"/>
    </location>
</feature>
<gene>
    <name evidence="6" type="primary">NATD1</name>
</gene>
<dbReference type="SUPFAM" id="SSF55729">
    <property type="entry name" value="Acyl-CoA N-acyltransferases (Nat)"/>
    <property type="match status" value="1"/>
</dbReference>
<accession>A0A9W3FJV4</accession>
<dbReference type="InterPro" id="IPR045057">
    <property type="entry name" value="Gcn5-rel_NAT"/>
</dbReference>
<organism evidence="6">
    <name type="scientific">Camelus bactrianus</name>
    <name type="common">Bactrian camel</name>
    <dbReference type="NCBI Taxonomy" id="9837"/>
    <lineage>
        <taxon>Eukaryota</taxon>
        <taxon>Metazoa</taxon>
        <taxon>Chordata</taxon>
        <taxon>Craniata</taxon>
        <taxon>Vertebrata</taxon>
        <taxon>Euteleostomi</taxon>
        <taxon>Mammalia</taxon>
        <taxon>Eutheria</taxon>
        <taxon>Laurasiatheria</taxon>
        <taxon>Artiodactyla</taxon>
        <taxon>Tylopoda</taxon>
        <taxon>Camelidae</taxon>
        <taxon>Camelus</taxon>
    </lineage>
</organism>
<name>A0A9W3FJV4_CAMBA</name>
<evidence type="ECO:0000256" key="4">
    <source>
        <dbReference type="SAM" id="MobiDB-lite"/>
    </source>
</evidence>
<dbReference type="PANTHER" id="PTHR31435:SF9">
    <property type="entry name" value="PROTEIN NATD1"/>
    <property type="match status" value="1"/>
</dbReference>
<dbReference type="Gene3D" id="3.40.630.30">
    <property type="match status" value="1"/>
</dbReference>
<protein>
    <recommendedName>
        <fullName evidence="2">Protein NATD1</fullName>
    </recommendedName>
    <alternativeName>
        <fullName evidence="3">N-acetyltransferase domain-containing protein 1</fullName>
    </alternativeName>
</protein>
<dbReference type="FunFam" id="3.40.630.30:FF:000030">
    <property type="entry name" value="NATD1 isoform 1"/>
    <property type="match status" value="1"/>
</dbReference>
<comment type="similarity">
    <text evidence="1">Belongs to the NATD1 family.</text>
</comment>
<dbReference type="RefSeq" id="XP_045361861.1">
    <property type="nucleotide sequence ID" value="XM_045505905.1"/>
</dbReference>
<dbReference type="PANTHER" id="PTHR31435">
    <property type="entry name" value="PROTEIN NATD1"/>
    <property type="match status" value="1"/>
</dbReference>
<dbReference type="Pfam" id="PF14542">
    <property type="entry name" value="Acetyltransf_CG"/>
    <property type="match status" value="1"/>
</dbReference>
<evidence type="ECO:0000313" key="6">
    <source>
        <dbReference type="RefSeq" id="XP_045361861.1"/>
    </source>
</evidence>
<evidence type="ECO:0000256" key="2">
    <source>
        <dbReference type="ARBA" id="ARBA00020243"/>
    </source>
</evidence>
<dbReference type="InterPro" id="IPR031165">
    <property type="entry name" value="GNAT_YJDJ"/>
</dbReference>
<feature type="domain" description="N-acetyltransferase" evidence="5">
    <location>
        <begin position="87"/>
        <end position="183"/>
    </location>
</feature>
<dbReference type="PROSITE" id="PS51729">
    <property type="entry name" value="GNAT_YJDJ"/>
    <property type="match status" value="1"/>
</dbReference>
<reference evidence="6" key="1">
    <citation type="submission" date="2025-08" db="UniProtKB">
        <authorList>
            <consortium name="RefSeq"/>
        </authorList>
    </citation>
    <scope>IDENTIFICATION</scope>
    <source>
        <tissue evidence="6">Blood</tissue>
    </source>
</reference>
<evidence type="ECO:0000259" key="5">
    <source>
        <dbReference type="PROSITE" id="PS51729"/>
    </source>
</evidence>
<dbReference type="InterPro" id="IPR016181">
    <property type="entry name" value="Acyl_CoA_acyltransferase"/>
</dbReference>
<dbReference type="CTD" id="256302"/>
<sequence length="184" mass="20686">MAFQILFSEVPERPLIPMEAPDTQTGKKECLGFSFFLFQRTPLQVLYRWLWSGLDVPSQLSNLGPSVTHCLDSQLSGGPGPQPHPASSSSPACKVEAVRPGPAWSWGCHDRAVLLYEYVGKRIVDLQHTEVPDAYRGRGIAKHLAKAALDFVVEEDLKAHVTCWYIQKYVKENPLPQYLERLQP</sequence>
<evidence type="ECO:0000256" key="1">
    <source>
        <dbReference type="ARBA" id="ARBA00006233"/>
    </source>
</evidence>
<proteinExistence type="inferred from homology"/>